<dbReference type="AlphaFoldDB" id="A0A6H1ZWM1"/>
<dbReference type="InterPro" id="IPR008593">
    <property type="entry name" value="Dam_MeTrfase"/>
</dbReference>
<accession>A0A6H1ZWM1</accession>
<name>A0A6H1ZWM1_9ZZZZ</name>
<organism evidence="1">
    <name type="scientific">viral metagenome</name>
    <dbReference type="NCBI Taxonomy" id="1070528"/>
    <lineage>
        <taxon>unclassified sequences</taxon>
        <taxon>metagenomes</taxon>
        <taxon>organismal metagenomes</taxon>
    </lineage>
</organism>
<reference evidence="1" key="1">
    <citation type="submission" date="2020-03" db="EMBL/GenBank/DDBJ databases">
        <title>The deep terrestrial virosphere.</title>
        <authorList>
            <person name="Holmfeldt K."/>
            <person name="Nilsson E."/>
            <person name="Simone D."/>
            <person name="Lopez-Fernandez M."/>
            <person name="Wu X."/>
            <person name="de Brujin I."/>
            <person name="Lundin D."/>
            <person name="Andersson A."/>
            <person name="Bertilsson S."/>
            <person name="Dopson M."/>
        </authorList>
    </citation>
    <scope>NUCLEOTIDE SEQUENCE</scope>
    <source>
        <strain evidence="2">MM415A02068</strain>
        <strain evidence="1">TM448A02356</strain>
    </source>
</reference>
<evidence type="ECO:0000313" key="1">
    <source>
        <dbReference type="EMBL" id="QJA51908.1"/>
    </source>
</evidence>
<dbReference type="GO" id="GO:0009307">
    <property type="term" value="P:DNA restriction-modification system"/>
    <property type="evidence" value="ECO:0007669"/>
    <property type="project" value="InterPro"/>
</dbReference>
<evidence type="ECO:0000313" key="2">
    <source>
        <dbReference type="EMBL" id="QJA74255.1"/>
    </source>
</evidence>
<dbReference type="GO" id="GO:0009007">
    <property type="term" value="F:site-specific DNA-methyltransferase (adenine-specific) activity"/>
    <property type="evidence" value="ECO:0007669"/>
    <property type="project" value="InterPro"/>
</dbReference>
<proteinExistence type="predicted"/>
<sequence>MSHEKYKHIGHPLTKAIEECAEFVQIACKIDRFGWDNYHPEDPAKISNRELLRRERRNLVTFEGGNKSDGKHYWLTPDDLMNELQKEFAFDFDPCPHPKPNNFDGLKAEWGKSNYVNPPFGAYIDKDGKKKGPTAWVRKAIEEYTKGKQIVLVYPIDKWVHMLLEAGAQVRNLKDIRWRAIEDGSQGPGTGRWVAMFILVPKA</sequence>
<protein>
    <submittedName>
        <fullName evidence="1">Putative methyltransferase</fullName>
    </submittedName>
</protein>
<dbReference type="Pfam" id="PF05869">
    <property type="entry name" value="Dam"/>
    <property type="match status" value="1"/>
</dbReference>
<keyword evidence="1" id="KW-0808">Transferase</keyword>
<dbReference type="GO" id="GO:0032259">
    <property type="term" value="P:methylation"/>
    <property type="evidence" value="ECO:0007669"/>
    <property type="project" value="UniProtKB-KW"/>
</dbReference>
<keyword evidence="1" id="KW-0489">Methyltransferase</keyword>
<dbReference type="GO" id="GO:0003677">
    <property type="term" value="F:DNA binding"/>
    <property type="evidence" value="ECO:0007669"/>
    <property type="project" value="InterPro"/>
</dbReference>
<dbReference type="EMBL" id="MT142085">
    <property type="protein sequence ID" value="QJA74255.1"/>
    <property type="molecule type" value="Genomic_DNA"/>
</dbReference>
<gene>
    <name evidence="2" type="ORF">MM415A02068_0007</name>
    <name evidence="1" type="ORF">TM448A02356_0012</name>
</gene>
<dbReference type="EMBL" id="MT144297">
    <property type="protein sequence ID" value="QJA51908.1"/>
    <property type="molecule type" value="Genomic_DNA"/>
</dbReference>